<sequence length="602" mass="66996">MFSQGNSAPRTQGLQGAVGRNWRAAARNSGQDPGSSRMTGTLFYSVPTIDNETEDHLDRDRSGEEVPLREPYLPDSDSEDDRSDSSTNSPPMSLFLDEQPQSEVPPLTPSAIYLDIPPRASSKSKASGTLGEQLLEPTSIPSGPVGWTSITYKRNYKDPFFAVLYLFALAVYLIIGIVLLFTTSSSRLEEKVSNVFTLIKSSAGMLTFVVLISAALGTLWFVTLRAYARPVVWITVLSVPCFALVIFIWSMVSSFQGPRLSNGERLPQDAGLTVLSFLPLSIGTFFLTMIYIRRDSVARTTEIIELACEILKDNPDMFFVSFGLMLIHAAFTTIWLLFFSRVFLIGHIESAALTKKWVQDDNFYPIAGFMIYMYMWTSAVLSNVQRVTLANVVSKWYFHRLEPFGYHSSKITEPALISATTTLFGPVCLGGLLIAIARFTRFVVEHITKKLKDKNFLLFASINTCCQVIQSLVENFNNYTLIYVGITGESLFSASQSTSKLFERNVVLGLLSDLLTQLVLYIYSVLLAVFTGFAAYIFATHTLMSAYSYVIGILATIIPFYIANFFTNVMSITVDATFICYAIDKDTNTRHCNKAHSAFGSR</sequence>
<feature type="transmembrane region" description="Helical" evidence="6">
    <location>
        <begin position="546"/>
        <end position="566"/>
    </location>
</feature>
<feature type="compositionally biased region" description="Basic and acidic residues" evidence="7">
    <location>
        <begin position="54"/>
        <end position="68"/>
    </location>
</feature>
<dbReference type="OrthoDB" id="420519at2759"/>
<feature type="transmembrane region" description="Helical" evidence="6">
    <location>
        <begin position="231"/>
        <end position="252"/>
    </location>
</feature>
<evidence type="ECO:0000256" key="4">
    <source>
        <dbReference type="ARBA" id="ARBA00022989"/>
    </source>
</evidence>
<feature type="transmembrane region" description="Helical" evidence="6">
    <location>
        <begin position="423"/>
        <end position="444"/>
    </location>
</feature>
<keyword evidence="3 6" id="KW-0812">Transmembrane</keyword>
<dbReference type="AlphaFoldDB" id="A0A9P6SP15"/>
<evidence type="ECO:0000256" key="7">
    <source>
        <dbReference type="SAM" id="MobiDB-lite"/>
    </source>
</evidence>
<evidence type="ECO:0000256" key="5">
    <source>
        <dbReference type="ARBA" id="ARBA00023136"/>
    </source>
</evidence>
<comment type="subcellular location">
    <subcellularLocation>
        <location evidence="6">Cell membrane</location>
        <topology evidence="6">Multi-pass membrane protein</topology>
    </subcellularLocation>
    <subcellularLocation>
        <location evidence="1">Membrane</location>
        <topology evidence="1">Multi-pass membrane protein</topology>
    </subcellularLocation>
</comment>
<keyword evidence="4 6" id="KW-1133">Transmembrane helix</keyword>
<feature type="region of interest" description="Disordered" evidence="7">
    <location>
        <begin position="1"/>
        <end position="110"/>
    </location>
</feature>
<feature type="transmembrane region" description="Helical" evidence="6">
    <location>
        <begin position="318"/>
        <end position="338"/>
    </location>
</feature>
<feature type="transmembrane region" description="Helical" evidence="6">
    <location>
        <begin position="518"/>
        <end position="539"/>
    </location>
</feature>
<comment type="similarity">
    <text evidence="2 6">Belongs to the CTL (choline transporter-like) family.</text>
</comment>
<feature type="transmembrane region" description="Helical" evidence="6">
    <location>
        <begin position="202"/>
        <end position="224"/>
    </location>
</feature>
<gene>
    <name evidence="8" type="ORF">BGZ65_012077</name>
</gene>
<keyword evidence="5 6" id="KW-0472">Membrane</keyword>
<name>A0A9P6SP15_9FUNG</name>
<protein>
    <recommendedName>
        <fullName evidence="6">Protein PNS1</fullName>
    </recommendedName>
</protein>
<evidence type="ECO:0000256" key="1">
    <source>
        <dbReference type="ARBA" id="ARBA00004141"/>
    </source>
</evidence>
<dbReference type="GO" id="GO:0005886">
    <property type="term" value="C:plasma membrane"/>
    <property type="evidence" value="ECO:0007669"/>
    <property type="project" value="UniProtKB-SubCell"/>
</dbReference>
<evidence type="ECO:0000313" key="9">
    <source>
        <dbReference type="Proteomes" id="UP000749646"/>
    </source>
</evidence>
<dbReference type="EMBL" id="JAAAHW010003335">
    <property type="protein sequence ID" value="KAF9984969.1"/>
    <property type="molecule type" value="Genomic_DNA"/>
</dbReference>
<feature type="transmembrane region" description="Helical" evidence="6">
    <location>
        <begin position="272"/>
        <end position="292"/>
    </location>
</feature>
<evidence type="ECO:0000256" key="2">
    <source>
        <dbReference type="ARBA" id="ARBA00007168"/>
    </source>
</evidence>
<dbReference type="PANTHER" id="PTHR12385:SF88">
    <property type="entry name" value="CHOLINE TRANSPORTER-LIKE PROTEIN CTL1"/>
    <property type="match status" value="1"/>
</dbReference>
<evidence type="ECO:0000256" key="6">
    <source>
        <dbReference type="RuleBase" id="RU368066"/>
    </source>
</evidence>
<accession>A0A9P6SP15</accession>
<keyword evidence="9" id="KW-1185">Reference proteome</keyword>
<dbReference type="Proteomes" id="UP000749646">
    <property type="component" value="Unassembled WGS sequence"/>
</dbReference>
<dbReference type="GO" id="GO:0022857">
    <property type="term" value="F:transmembrane transporter activity"/>
    <property type="evidence" value="ECO:0007669"/>
    <property type="project" value="UniProtKB-UniRule"/>
</dbReference>
<reference evidence="8" key="1">
    <citation type="journal article" date="2020" name="Fungal Divers.">
        <title>Resolving the Mortierellaceae phylogeny through synthesis of multi-gene phylogenetics and phylogenomics.</title>
        <authorList>
            <person name="Vandepol N."/>
            <person name="Liber J."/>
            <person name="Desiro A."/>
            <person name="Na H."/>
            <person name="Kennedy M."/>
            <person name="Barry K."/>
            <person name="Grigoriev I.V."/>
            <person name="Miller A.N."/>
            <person name="O'Donnell K."/>
            <person name="Stajich J.E."/>
            <person name="Bonito G."/>
        </authorList>
    </citation>
    <scope>NUCLEOTIDE SEQUENCE</scope>
    <source>
        <strain evidence="8">MES-2147</strain>
    </source>
</reference>
<proteinExistence type="inferred from homology"/>
<dbReference type="InterPro" id="IPR007603">
    <property type="entry name" value="Choline_transptr-like"/>
</dbReference>
<dbReference type="PANTHER" id="PTHR12385">
    <property type="entry name" value="CHOLINE TRANSPORTER-LIKE (SLC FAMILY 44)"/>
    <property type="match status" value="1"/>
</dbReference>
<evidence type="ECO:0000313" key="8">
    <source>
        <dbReference type="EMBL" id="KAF9984969.1"/>
    </source>
</evidence>
<feature type="compositionally biased region" description="Polar residues" evidence="7">
    <location>
        <begin position="28"/>
        <end position="39"/>
    </location>
</feature>
<feature type="compositionally biased region" description="Polar residues" evidence="7">
    <location>
        <begin position="1"/>
        <end position="14"/>
    </location>
</feature>
<feature type="transmembrane region" description="Helical" evidence="6">
    <location>
        <begin position="160"/>
        <end position="182"/>
    </location>
</feature>
<comment type="function">
    <text evidence="6">Probably involved in transport through the plasma membrane.</text>
</comment>
<comment type="caution">
    <text evidence="8">The sequence shown here is derived from an EMBL/GenBank/DDBJ whole genome shotgun (WGS) entry which is preliminary data.</text>
</comment>
<organism evidence="8 9">
    <name type="scientific">Modicella reniformis</name>
    <dbReference type="NCBI Taxonomy" id="1440133"/>
    <lineage>
        <taxon>Eukaryota</taxon>
        <taxon>Fungi</taxon>
        <taxon>Fungi incertae sedis</taxon>
        <taxon>Mucoromycota</taxon>
        <taxon>Mortierellomycotina</taxon>
        <taxon>Mortierellomycetes</taxon>
        <taxon>Mortierellales</taxon>
        <taxon>Mortierellaceae</taxon>
        <taxon>Modicella</taxon>
    </lineage>
</organism>
<evidence type="ECO:0000256" key="3">
    <source>
        <dbReference type="ARBA" id="ARBA00022692"/>
    </source>
</evidence>
<dbReference type="Pfam" id="PF04515">
    <property type="entry name" value="Choline_transpo"/>
    <property type="match status" value="1"/>
</dbReference>